<evidence type="ECO:0000256" key="4">
    <source>
        <dbReference type="HAMAP-Rule" id="MF_01365"/>
    </source>
</evidence>
<dbReference type="Gene3D" id="3.90.930.12">
    <property type="entry name" value="Ribosomal protein L6, alpha-beta domain"/>
    <property type="match status" value="2"/>
</dbReference>
<dbReference type="PROSITE" id="PS00525">
    <property type="entry name" value="RIBOSOMAL_L6_1"/>
    <property type="match status" value="1"/>
</dbReference>
<dbReference type="FunFam" id="3.90.930.12:FF:000001">
    <property type="entry name" value="50S ribosomal protein L6"/>
    <property type="match status" value="1"/>
</dbReference>
<dbReference type="NCBIfam" id="TIGR03654">
    <property type="entry name" value="L6_bact"/>
    <property type="match status" value="1"/>
</dbReference>
<evidence type="ECO:0000256" key="2">
    <source>
        <dbReference type="ARBA" id="ARBA00022980"/>
    </source>
</evidence>
<gene>
    <name evidence="4 8" type="primary">rplF</name>
    <name evidence="8" type="ORF">DDT42_00516</name>
</gene>
<dbReference type="SUPFAM" id="SSF56053">
    <property type="entry name" value="Ribosomal protein L6"/>
    <property type="match status" value="2"/>
</dbReference>
<dbReference type="Pfam" id="PF00347">
    <property type="entry name" value="Ribosomal_L6"/>
    <property type="match status" value="2"/>
</dbReference>
<feature type="domain" description="Large ribosomal subunit protein uL6 alpha-beta" evidence="7">
    <location>
        <begin position="91"/>
        <end position="164"/>
    </location>
</feature>
<dbReference type="PIRSF" id="PIRSF002162">
    <property type="entry name" value="Ribosomal_L6"/>
    <property type="match status" value="1"/>
</dbReference>
<reference evidence="8 9" key="1">
    <citation type="journal article" date="2021" name="bioRxiv">
        <title>Unique metabolic strategies in Hadean analogues reveal hints for primordial physiology.</title>
        <authorList>
            <person name="Nobu M.K."/>
            <person name="Nakai R."/>
            <person name="Tamazawa S."/>
            <person name="Mori H."/>
            <person name="Toyoda A."/>
            <person name="Ijiri A."/>
            <person name="Suzuki S."/>
            <person name="Kurokawa K."/>
            <person name="Kamagata Y."/>
            <person name="Tamaki H."/>
        </authorList>
    </citation>
    <scope>NUCLEOTIDE SEQUENCE [LARGE SCALE GENOMIC DNA]</scope>
    <source>
        <strain evidence="8">BS525</strain>
    </source>
</reference>
<keyword evidence="3 4" id="KW-0687">Ribonucleoprotein</keyword>
<dbReference type="GO" id="GO:0003735">
    <property type="term" value="F:structural constituent of ribosome"/>
    <property type="evidence" value="ECO:0007669"/>
    <property type="project" value="UniProtKB-UniRule"/>
</dbReference>
<dbReference type="InterPro" id="IPR020040">
    <property type="entry name" value="Ribosomal_uL6_a/b-dom"/>
</dbReference>
<dbReference type="InterPro" id="IPR036789">
    <property type="entry name" value="Ribosomal_uL6-like_a/b-dom_sf"/>
</dbReference>
<keyword evidence="4 6" id="KW-0694">RNA-binding</keyword>
<feature type="domain" description="Large ribosomal subunit protein uL6 alpha-beta" evidence="7">
    <location>
        <begin position="12"/>
        <end position="82"/>
    </location>
</feature>
<comment type="function">
    <text evidence="4 6">This protein binds to the 23S rRNA, and is important in its secondary structure. It is located near the subunit interface in the base of the L7/L12 stalk, and near the tRNA binding site of the peptidyltransferase center.</text>
</comment>
<dbReference type="HAMAP" id="MF_01365_B">
    <property type="entry name" value="Ribosomal_uL6_B"/>
    <property type="match status" value="1"/>
</dbReference>
<evidence type="ECO:0000313" key="8">
    <source>
        <dbReference type="EMBL" id="MBT9144671.1"/>
    </source>
</evidence>
<comment type="caution">
    <text evidence="8">The sequence shown here is derived from an EMBL/GenBank/DDBJ whole genome shotgun (WGS) entry which is preliminary data.</text>
</comment>
<dbReference type="PRINTS" id="PR00059">
    <property type="entry name" value="RIBOSOMALL6"/>
</dbReference>
<evidence type="ECO:0000256" key="5">
    <source>
        <dbReference type="RuleBase" id="RU003869"/>
    </source>
</evidence>
<accession>A0A9E2F460</accession>
<proteinExistence type="inferred from homology"/>
<evidence type="ECO:0000256" key="6">
    <source>
        <dbReference type="RuleBase" id="RU003870"/>
    </source>
</evidence>
<dbReference type="InterPro" id="IPR002358">
    <property type="entry name" value="Ribosomal_uL6_CS"/>
</dbReference>
<dbReference type="Proteomes" id="UP000811545">
    <property type="component" value="Unassembled WGS sequence"/>
</dbReference>
<protein>
    <recommendedName>
        <fullName evidence="4">Large ribosomal subunit protein uL6</fullName>
    </recommendedName>
</protein>
<dbReference type="InterPro" id="IPR000702">
    <property type="entry name" value="Ribosomal_uL6-like"/>
</dbReference>
<dbReference type="GO" id="GO:0022625">
    <property type="term" value="C:cytosolic large ribosomal subunit"/>
    <property type="evidence" value="ECO:0007669"/>
    <property type="project" value="UniProtKB-UniRule"/>
</dbReference>
<dbReference type="InterPro" id="IPR019906">
    <property type="entry name" value="Ribosomal_uL6_bac-type"/>
</dbReference>
<dbReference type="GO" id="GO:0019843">
    <property type="term" value="F:rRNA binding"/>
    <property type="evidence" value="ECO:0007669"/>
    <property type="project" value="UniProtKB-UniRule"/>
</dbReference>
<dbReference type="EMBL" id="QLTW01000016">
    <property type="protein sequence ID" value="MBT9144671.1"/>
    <property type="molecule type" value="Genomic_DNA"/>
</dbReference>
<dbReference type="AlphaFoldDB" id="A0A9E2F460"/>
<evidence type="ECO:0000259" key="7">
    <source>
        <dbReference type="Pfam" id="PF00347"/>
    </source>
</evidence>
<evidence type="ECO:0000256" key="3">
    <source>
        <dbReference type="ARBA" id="ARBA00023274"/>
    </source>
</evidence>
<keyword evidence="4 6" id="KW-0699">rRNA-binding</keyword>
<name>A0A9E2F460_PSYF1</name>
<comment type="subunit">
    <text evidence="4">Part of the 50S ribosomal subunit.</text>
</comment>
<sequence length="182" mass="20045">MSRLAKKPIELPPDVYVNLNLSSIEIKGQLGSINHDLPSAVSIRTEGNQIWVDRMSEDKSIRAYQGLIWALVRNAVYGVSTGFSRRLFISGVGYRALKENNNLVLQVGFSKPVVIEPPQGIVIEVEKADVVVVKGINKELVGLVASQIRSIRPPEPYKGKGIRYEGEVVRRKAGKAIGKAKK</sequence>
<organism evidence="8 9">
    <name type="scientific">Psychracetigena formicireducens</name>
    <dbReference type="NCBI Taxonomy" id="2986056"/>
    <lineage>
        <taxon>Bacteria</taxon>
        <taxon>Bacillati</taxon>
        <taxon>Candidatus Lithacetigenota</taxon>
        <taxon>Candidatus Psychracetigena</taxon>
    </lineage>
</organism>
<evidence type="ECO:0000313" key="9">
    <source>
        <dbReference type="Proteomes" id="UP000811545"/>
    </source>
</evidence>
<keyword evidence="2 4" id="KW-0689">Ribosomal protein</keyword>
<evidence type="ECO:0000256" key="1">
    <source>
        <dbReference type="ARBA" id="ARBA00009356"/>
    </source>
</evidence>
<comment type="similarity">
    <text evidence="1 4 5">Belongs to the universal ribosomal protein uL6 family.</text>
</comment>
<dbReference type="GO" id="GO:0002181">
    <property type="term" value="P:cytoplasmic translation"/>
    <property type="evidence" value="ECO:0007669"/>
    <property type="project" value="TreeGrafter"/>
</dbReference>
<dbReference type="PANTHER" id="PTHR11655:SF14">
    <property type="entry name" value="LARGE RIBOSOMAL SUBUNIT PROTEIN UL6M"/>
    <property type="match status" value="1"/>
</dbReference>
<dbReference type="PANTHER" id="PTHR11655">
    <property type="entry name" value="60S/50S RIBOSOMAL PROTEIN L6/L9"/>
    <property type="match status" value="1"/>
</dbReference>